<dbReference type="InterPro" id="IPR004155">
    <property type="entry name" value="PBS_lyase_HEAT"/>
</dbReference>
<dbReference type="InterPro" id="IPR011989">
    <property type="entry name" value="ARM-like"/>
</dbReference>
<keyword evidence="4" id="KW-1185">Reference proteome</keyword>
<evidence type="ECO:0000256" key="2">
    <source>
        <dbReference type="SAM" id="Phobius"/>
    </source>
</evidence>
<organism evidence="3 4">
    <name type="scientific">Paenibacillus mangrovi</name>
    <dbReference type="NCBI Taxonomy" id="2931978"/>
    <lineage>
        <taxon>Bacteria</taxon>
        <taxon>Bacillati</taxon>
        <taxon>Bacillota</taxon>
        <taxon>Bacilli</taxon>
        <taxon>Bacillales</taxon>
        <taxon>Paenibacillaceae</taxon>
        <taxon>Paenibacillus</taxon>
    </lineage>
</organism>
<keyword evidence="2" id="KW-1133">Transmembrane helix</keyword>
<dbReference type="SUPFAM" id="SSF48371">
    <property type="entry name" value="ARM repeat"/>
    <property type="match status" value="2"/>
</dbReference>
<evidence type="ECO:0000256" key="1">
    <source>
        <dbReference type="ARBA" id="ARBA00045876"/>
    </source>
</evidence>
<comment type="caution">
    <text evidence="3">The sequence shown here is derived from an EMBL/GenBank/DDBJ whole genome shotgun (WGS) entry which is preliminary data.</text>
</comment>
<dbReference type="Gene3D" id="1.25.10.10">
    <property type="entry name" value="Leucine-rich Repeat Variant"/>
    <property type="match status" value="2"/>
</dbReference>
<name>A0A9X2B1H9_9BACL</name>
<dbReference type="PROSITE" id="PS50077">
    <property type="entry name" value="HEAT_REPEAT"/>
    <property type="match status" value="1"/>
</dbReference>
<feature type="transmembrane region" description="Helical" evidence="2">
    <location>
        <begin position="20"/>
        <end position="41"/>
    </location>
</feature>
<dbReference type="RefSeq" id="WP_244721659.1">
    <property type="nucleotide sequence ID" value="NZ_JALIRP010000002.1"/>
</dbReference>
<dbReference type="Pfam" id="PF13646">
    <property type="entry name" value="HEAT_2"/>
    <property type="match status" value="1"/>
</dbReference>
<gene>
    <name evidence="3" type="ORF">MUG84_05750</name>
</gene>
<proteinExistence type="predicted"/>
<dbReference type="GO" id="GO:0016491">
    <property type="term" value="F:oxidoreductase activity"/>
    <property type="evidence" value="ECO:0007669"/>
    <property type="project" value="TreeGrafter"/>
</dbReference>
<accession>A0A9X2B1H9</accession>
<evidence type="ECO:0000313" key="3">
    <source>
        <dbReference type="EMBL" id="MCJ8011251.1"/>
    </source>
</evidence>
<dbReference type="AlphaFoldDB" id="A0A9X2B1H9"/>
<evidence type="ECO:0000313" key="4">
    <source>
        <dbReference type="Proteomes" id="UP001139347"/>
    </source>
</evidence>
<keyword evidence="2" id="KW-0812">Transmembrane</keyword>
<dbReference type="PANTHER" id="PTHR12697:SF5">
    <property type="entry name" value="DEOXYHYPUSINE HYDROXYLASE"/>
    <property type="match status" value="1"/>
</dbReference>
<dbReference type="InterPro" id="IPR021133">
    <property type="entry name" value="HEAT_type_2"/>
</dbReference>
<reference evidence="3" key="1">
    <citation type="submission" date="2022-04" db="EMBL/GenBank/DDBJ databases">
        <title>Paenibacillus mangrovi sp. nov., a novel endophytic bacterium isolated from bark of Kandelia candel.</title>
        <authorList>
            <person name="Tuo L."/>
        </authorList>
    </citation>
    <scope>NUCLEOTIDE SEQUENCE</scope>
    <source>
        <strain evidence="3">KQZ6P-2</strain>
    </source>
</reference>
<dbReference type="Proteomes" id="UP001139347">
    <property type="component" value="Unassembled WGS sequence"/>
</dbReference>
<protein>
    <submittedName>
        <fullName evidence="3">HEAT repeat domain-containing protein</fullName>
    </submittedName>
</protein>
<sequence length="412" mass="46196">MDDSKSWREETATMFSHLIVAYIFIFICLGLIGLGIILLFLMKISQNKEQQLREMYEQKHHDYFVYIQTHLEDEKALRLPPGKLKPLERRVIQDKYMEWIEQFKGEYRAKMIQLCRDAGLVEEDLKALKSFRYGRRLGAAYRLGGMRAGEAVPALLQMLQKGKYNSLLIIIARSIAKSAQRPEDVIEMLRTLLSHGKPIHHLAADIMLETGLDTSGLLMKLLDDQDPALVKVGLVAMWGQAVPEVMPVLGRLVGSEEKDVRAEAVKLYLSSNPTLKDETIVQLMSDRNWEVRAAAAKALGPLHAAGSIPLLVKALQDANWKVRHSSAESLAALGEAGFEALCQAALSGAGIQREAALQRIELVMEKKQEHSAIEQMVAYNKKRLIHDRYFGVKQQPIKRMPGIAAVGGDYTA</sequence>
<keyword evidence="2" id="KW-0472">Membrane</keyword>
<dbReference type="InterPro" id="IPR016024">
    <property type="entry name" value="ARM-type_fold"/>
</dbReference>
<dbReference type="PANTHER" id="PTHR12697">
    <property type="entry name" value="PBS LYASE HEAT-LIKE PROTEIN"/>
    <property type="match status" value="1"/>
</dbReference>
<dbReference type="EMBL" id="JALIRP010000002">
    <property type="protein sequence ID" value="MCJ8011251.1"/>
    <property type="molecule type" value="Genomic_DNA"/>
</dbReference>
<comment type="function">
    <text evidence="1">Catalyzes the hydroxylation of the N(6)-(4-aminobutyl)-L-lysine intermediate produced by deoxyhypusine synthase/DHPS on a critical lysine of the eukaryotic translation initiation factor 5A/eIF-5A. This is the second step of the post-translational modification of that lysine into an unusual amino acid residue named hypusine. Hypusination is unique to mature eIF-5A factor and is essential for its function.</text>
</comment>
<dbReference type="SMART" id="SM00567">
    <property type="entry name" value="EZ_HEAT"/>
    <property type="match status" value="3"/>
</dbReference>